<protein>
    <recommendedName>
        <fullName evidence="8">Major facilitator superfamily (MFS) profile domain-containing protein</fullName>
    </recommendedName>
</protein>
<name>A0A455SUN4_9CHLR</name>
<evidence type="ECO:0000256" key="2">
    <source>
        <dbReference type="ARBA" id="ARBA00022448"/>
    </source>
</evidence>
<feature type="transmembrane region" description="Helical" evidence="7">
    <location>
        <begin position="234"/>
        <end position="258"/>
    </location>
</feature>
<organism evidence="9">
    <name type="scientific">Thermogemmatispora argillosa</name>
    <dbReference type="NCBI Taxonomy" id="2045280"/>
    <lineage>
        <taxon>Bacteria</taxon>
        <taxon>Bacillati</taxon>
        <taxon>Chloroflexota</taxon>
        <taxon>Ktedonobacteria</taxon>
        <taxon>Thermogemmatisporales</taxon>
        <taxon>Thermogemmatisporaceae</taxon>
        <taxon>Thermogemmatispora</taxon>
    </lineage>
</organism>
<dbReference type="PANTHER" id="PTHR23513">
    <property type="entry name" value="INTEGRAL MEMBRANE EFFLUX PROTEIN-RELATED"/>
    <property type="match status" value="1"/>
</dbReference>
<feature type="transmembrane region" description="Helical" evidence="7">
    <location>
        <begin position="89"/>
        <end position="110"/>
    </location>
</feature>
<dbReference type="Pfam" id="PF05977">
    <property type="entry name" value="MFS_3"/>
    <property type="match status" value="1"/>
</dbReference>
<feature type="domain" description="Major facilitator superfamily (MFS) profile" evidence="8">
    <location>
        <begin position="234"/>
        <end position="422"/>
    </location>
</feature>
<feature type="transmembrane region" description="Helical" evidence="7">
    <location>
        <begin position="270"/>
        <end position="291"/>
    </location>
</feature>
<accession>A0A455SUN4</accession>
<keyword evidence="3" id="KW-1003">Cell membrane</keyword>
<feature type="transmembrane region" description="Helical" evidence="7">
    <location>
        <begin position="359"/>
        <end position="377"/>
    </location>
</feature>
<evidence type="ECO:0000256" key="7">
    <source>
        <dbReference type="SAM" id="Phobius"/>
    </source>
</evidence>
<keyword evidence="4 7" id="KW-0812">Transmembrane</keyword>
<proteinExistence type="predicted"/>
<dbReference type="InterPro" id="IPR036259">
    <property type="entry name" value="MFS_trans_sf"/>
</dbReference>
<dbReference type="PROSITE" id="PS51257">
    <property type="entry name" value="PROKAR_LIPOPROTEIN"/>
    <property type="match status" value="1"/>
</dbReference>
<dbReference type="CDD" id="cd06173">
    <property type="entry name" value="MFS_MefA_like"/>
    <property type="match status" value="1"/>
</dbReference>
<evidence type="ECO:0000259" key="8">
    <source>
        <dbReference type="PROSITE" id="PS50850"/>
    </source>
</evidence>
<evidence type="ECO:0000256" key="1">
    <source>
        <dbReference type="ARBA" id="ARBA00004651"/>
    </source>
</evidence>
<evidence type="ECO:0000256" key="6">
    <source>
        <dbReference type="ARBA" id="ARBA00023136"/>
    </source>
</evidence>
<dbReference type="SUPFAM" id="SSF103473">
    <property type="entry name" value="MFS general substrate transporter"/>
    <property type="match status" value="1"/>
</dbReference>
<dbReference type="GO" id="GO:0022857">
    <property type="term" value="F:transmembrane transporter activity"/>
    <property type="evidence" value="ECO:0007669"/>
    <property type="project" value="InterPro"/>
</dbReference>
<feature type="transmembrane region" description="Helical" evidence="7">
    <location>
        <begin position="298"/>
        <end position="317"/>
    </location>
</feature>
<feature type="transmembrane region" description="Helical" evidence="7">
    <location>
        <begin position="323"/>
        <end position="347"/>
    </location>
</feature>
<evidence type="ECO:0000256" key="4">
    <source>
        <dbReference type="ARBA" id="ARBA00022692"/>
    </source>
</evidence>
<feature type="transmembrane region" description="Helical" evidence="7">
    <location>
        <begin position="389"/>
        <end position="408"/>
    </location>
</feature>
<keyword evidence="6 7" id="KW-0472">Membrane</keyword>
<dbReference type="PANTHER" id="PTHR23513:SF6">
    <property type="entry name" value="MAJOR FACILITATOR SUPERFAMILY ASSOCIATED DOMAIN-CONTAINING PROTEIN"/>
    <property type="match status" value="1"/>
</dbReference>
<keyword evidence="2" id="KW-0813">Transport</keyword>
<evidence type="ECO:0000256" key="3">
    <source>
        <dbReference type="ARBA" id="ARBA00022475"/>
    </source>
</evidence>
<dbReference type="AlphaFoldDB" id="A0A455SUN4"/>
<reference evidence="9" key="1">
    <citation type="submission" date="2018-12" db="EMBL/GenBank/DDBJ databases">
        <title>Novel natural products biosynthetic potential of the class Ktedonobacteria.</title>
        <authorList>
            <person name="Zheng Y."/>
            <person name="Saitou A."/>
            <person name="Wang C.M."/>
            <person name="Toyoda A."/>
            <person name="Minakuchi Y."/>
            <person name="Sekiguchi Y."/>
            <person name="Ueda K."/>
            <person name="Takano H."/>
            <person name="Sakai Y."/>
            <person name="Yokota A."/>
            <person name="Yabe S."/>
        </authorList>
    </citation>
    <scope>NUCLEOTIDE SEQUENCE</scope>
    <source>
        <strain evidence="9">A3-2</strain>
    </source>
</reference>
<keyword evidence="5 7" id="KW-1133">Transmembrane helix</keyword>
<feature type="transmembrane region" description="Helical" evidence="7">
    <location>
        <begin position="53"/>
        <end position="77"/>
    </location>
</feature>
<evidence type="ECO:0000313" key="9">
    <source>
        <dbReference type="EMBL" id="BBH92087.1"/>
    </source>
</evidence>
<sequence length="422" mass="44919">MPEIRTILKQALAPIRSRDFTVLWLGQTISACGDQCYDIALIWLVTGLTGSSLLVGTLLAINYLPTILMLLIGGVWADRSPRSILLWSDLLRGLLVFLLALAVTLGWVSLPLVICASFIFGLVMAFAGPSLLVLWNMLVAPEDYYAVTSLRQLSQQLALLFGPALGGFLIARWSVPVALLFDAATFVIAVCSTLLLRAQRKPQPSRGGAVSSSPRTFFAELTTGLRFLWREKGILIVVLLIALTNALNNVTGVLVPLLVRYVLHASAAQYGLMAACAGIGTAVGTVAMSLVGKHLRSIATVICGWLVIMGGAITLMGTATTVWLLYIAQMLLGLAFIVVEIVATAHCLQMIPEDQRGKVFSTIVAIAMGLNPLGSLLGGGLGNLVGLRAGLWASGGTIVLLSVLAFLFPPVRALNRPRDAGY</sequence>
<feature type="transmembrane region" description="Helical" evidence="7">
    <location>
        <begin position="116"/>
        <end position="141"/>
    </location>
</feature>
<evidence type="ECO:0000256" key="5">
    <source>
        <dbReference type="ARBA" id="ARBA00022989"/>
    </source>
</evidence>
<dbReference type="PROSITE" id="PS50850">
    <property type="entry name" value="MFS"/>
    <property type="match status" value="1"/>
</dbReference>
<feature type="transmembrane region" description="Helical" evidence="7">
    <location>
        <begin position="177"/>
        <end position="196"/>
    </location>
</feature>
<gene>
    <name evidence="9" type="ORF">KTA_02860</name>
</gene>
<dbReference type="InterPro" id="IPR022324">
    <property type="entry name" value="Bacilysin_exporter_BacE_put"/>
</dbReference>
<dbReference type="GO" id="GO:0005886">
    <property type="term" value="C:plasma membrane"/>
    <property type="evidence" value="ECO:0007669"/>
    <property type="project" value="UniProtKB-SubCell"/>
</dbReference>
<dbReference type="InterPro" id="IPR020846">
    <property type="entry name" value="MFS_dom"/>
</dbReference>
<dbReference type="PRINTS" id="PR01988">
    <property type="entry name" value="EXPORTERBACE"/>
</dbReference>
<dbReference type="InterPro" id="IPR010290">
    <property type="entry name" value="TM_effector"/>
</dbReference>
<dbReference type="EMBL" id="AP019377">
    <property type="protein sequence ID" value="BBH92087.1"/>
    <property type="molecule type" value="Genomic_DNA"/>
</dbReference>
<dbReference type="Gene3D" id="1.20.1250.20">
    <property type="entry name" value="MFS general substrate transporter like domains"/>
    <property type="match status" value="1"/>
</dbReference>
<comment type="subcellular location">
    <subcellularLocation>
        <location evidence="1">Cell membrane</location>
        <topology evidence="1">Multi-pass membrane protein</topology>
    </subcellularLocation>
</comment>